<feature type="region of interest" description="Disordered" evidence="1">
    <location>
        <begin position="370"/>
        <end position="401"/>
    </location>
</feature>
<gene>
    <name evidence="2" type="ORF">NON19_11410</name>
</gene>
<feature type="region of interest" description="Disordered" evidence="1">
    <location>
        <begin position="38"/>
        <end position="91"/>
    </location>
</feature>
<sequence>MTAEPPRPDESSRQTDGDSNTTIPDEVFDKLLADSESAIRASAPKEPSARARMVTERLRREDETAARAKGWKGRKNKRPQPDPWRAAPNVIPSRRRGFPNWARNALAALVAAGVAAVALNPSGALSLVRGGSSGGSGSHSGPLPAETRAHGSAPPTGPTGLASFDHPFAGSPAEQWAEGADAITLPTARPVGAMSRDQVAAALRSTKDYLIATNLDPQVLRGGFPQRALDAIDPLESDTRDRFEEAFRSPSDDNNPLSFATRYNPGELKPVGTVVKVRGQMTFAEDQYGSVLVSADYTFVYAFTKADGSTDQVVRVIMRREVGMRVADPSRVRVTAGRLWLVKDDSNFGNSGCDIHDGYVHPGFEFAQPSGGTPTGSVVDPYDRSHPLPKGTGVCRKDSRT</sequence>
<proteinExistence type="predicted"/>
<feature type="compositionally biased region" description="Basic and acidic residues" evidence="1">
    <location>
        <begin position="47"/>
        <end position="66"/>
    </location>
</feature>
<name>A0ABT1PB78_9ACTN</name>
<feature type="region of interest" description="Disordered" evidence="1">
    <location>
        <begin position="129"/>
        <end position="172"/>
    </location>
</feature>
<evidence type="ECO:0000313" key="2">
    <source>
        <dbReference type="EMBL" id="MCQ4042623.1"/>
    </source>
</evidence>
<organism evidence="2 3">
    <name type="scientific">Streptantibioticus rubrisoli</name>
    <dbReference type="NCBI Taxonomy" id="1387313"/>
    <lineage>
        <taxon>Bacteria</taxon>
        <taxon>Bacillati</taxon>
        <taxon>Actinomycetota</taxon>
        <taxon>Actinomycetes</taxon>
        <taxon>Kitasatosporales</taxon>
        <taxon>Streptomycetaceae</taxon>
        <taxon>Streptantibioticus</taxon>
    </lineage>
</organism>
<protein>
    <submittedName>
        <fullName evidence="2">Uncharacterized protein</fullName>
    </submittedName>
</protein>
<dbReference type="EMBL" id="JANFNH010000008">
    <property type="protein sequence ID" value="MCQ4042623.1"/>
    <property type="molecule type" value="Genomic_DNA"/>
</dbReference>
<comment type="caution">
    <text evidence="2">The sequence shown here is derived from an EMBL/GenBank/DDBJ whole genome shotgun (WGS) entry which is preliminary data.</text>
</comment>
<feature type="region of interest" description="Disordered" evidence="1">
    <location>
        <begin position="1"/>
        <end position="24"/>
    </location>
</feature>
<feature type="compositionally biased region" description="Basic and acidic residues" evidence="1">
    <location>
        <begin position="1"/>
        <end position="16"/>
    </location>
</feature>
<reference evidence="2 3" key="1">
    <citation type="submission" date="2022-06" db="EMBL/GenBank/DDBJ databases">
        <title>Draft genome sequence of type strain Streptomyces rubrisoli DSM 42083.</title>
        <authorList>
            <person name="Duangmal K."/>
            <person name="Klaysubun C."/>
        </authorList>
    </citation>
    <scope>NUCLEOTIDE SEQUENCE [LARGE SCALE GENOMIC DNA]</scope>
    <source>
        <strain evidence="2 3">DSM 42083</strain>
    </source>
</reference>
<dbReference type="RefSeq" id="WP_255926965.1">
    <property type="nucleotide sequence ID" value="NZ_JANFNH010000008.1"/>
</dbReference>
<keyword evidence="3" id="KW-1185">Reference proteome</keyword>
<evidence type="ECO:0000256" key="1">
    <source>
        <dbReference type="SAM" id="MobiDB-lite"/>
    </source>
</evidence>
<dbReference type="Proteomes" id="UP001206206">
    <property type="component" value="Unassembled WGS sequence"/>
</dbReference>
<accession>A0ABT1PB78</accession>
<feature type="compositionally biased region" description="Basic residues" evidence="1">
    <location>
        <begin position="69"/>
        <end position="78"/>
    </location>
</feature>
<evidence type="ECO:0000313" key="3">
    <source>
        <dbReference type="Proteomes" id="UP001206206"/>
    </source>
</evidence>